<accession>A0A6C0D1F8</accession>
<organism evidence="2">
    <name type="scientific">viral metagenome</name>
    <dbReference type="NCBI Taxonomy" id="1070528"/>
    <lineage>
        <taxon>unclassified sequences</taxon>
        <taxon>metagenomes</taxon>
        <taxon>organismal metagenomes</taxon>
    </lineage>
</organism>
<proteinExistence type="predicted"/>
<dbReference type="AlphaFoldDB" id="A0A6C0D1F8"/>
<feature type="transmembrane region" description="Helical" evidence="1">
    <location>
        <begin position="6"/>
        <end position="23"/>
    </location>
</feature>
<keyword evidence="1" id="KW-0812">Transmembrane</keyword>
<dbReference type="EMBL" id="MN739520">
    <property type="protein sequence ID" value="QHT10391.1"/>
    <property type="molecule type" value="Genomic_DNA"/>
</dbReference>
<sequence>MKFKLYSILLALLILVILGLFYFNKEGFKSDYSDFTSIDRIKTNDGKYQYCVAGQVTCSSGNRTTISDDYNGGITYDASCSDGSTTDCSGNFVQHLTGASLQNWTTPTSTGLNFPFSTHGFTIPYSYIPIDISGIYIDFYDADGKLLDNMHKCDMLPTQYDADQCHAALTPKTDTPKSKTTKGKCIADYGTNVGDSLCCGQKGVLQKYASDYVCPKSTPTCSNFVCGQSYGTCK</sequence>
<name>A0A6C0D1F8_9ZZZZ</name>
<reference evidence="2" key="1">
    <citation type="journal article" date="2020" name="Nature">
        <title>Giant virus diversity and host interactions through global metagenomics.</title>
        <authorList>
            <person name="Schulz F."/>
            <person name="Roux S."/>
            <person name="Paez-Espino D."/>
            <person name="Jungbluth S."/>
            <person name="Walsh D.A."/>
            <person name="Denef V.J."/>
            <person name="McMahon K.D."/>
            <person name="Konstantinidis K.T."/>
            <person name="Eloe-Fadrosh E.A."/>
            <person name="Kyrpides N.C."/>
            <person name="Woyke T."/>
        </authorList>
    </citation>
    <scope>NUCLEOTIDE SEQUENCE</scope>
    <source>
        <strain evidence="2">GVMAG-M-3300023174-107</strain>
    </source>
</reference>
<keyword evidence="1" id="KW-1133">Transmembrane helix</keyword>
<evidence type="ECO:0000313" key="2">
    <source>
        <dbReference type="EMBL" id="QHT10391.1"/>
    </source>
</evidence>
<evidence type="ECO:0000256" key="1">
    <source>
        <dbReference type="SAM" id="Phobius"/>
    </source>
</evidence>
<protein>
    <submittedName>
        <fullName evidence="2">Uncharacterized protein</fullName>
    </submittedName>
</protein>
<keyword evidence="1" id="KW-0472">Membrane</keyword>